<dbReference type="AlphaFoldDB" id="A0A6J6KR54"/>
<dbReference type="PANTHER" id="PTHR30023:SF0">
    <property type="entry name" value="PENICILLIN-SENSITIVE CARBOXYPEPTIDASE A"/>
    <property type="match status" value="1"/>
</dbReference>
<keyword evidence="2" id="KW-0378">Hydrolase</keyword>
<sequence>MSDNFLEDSTSIKRAKHKVKVGSPRVVFTLLGTLTLVVGAALGAAWKTVDNIAASVSAQSVVREIPELSASIISARRAPVTLSSEKRIGSLRRSLARLERLINAESCLVVDVEGQQIMALRPNLPVIPASTMKVLVASVALEVLGPEFTYKTKVQGIQDGGTISGDLYLVGGGDPVLVSAQYPTIEPLPTFNGTSIEALADALIATGVKSISGSVIGDESRYDSERFTPTLGLGIRMTEVGPLGALMINDGVVTGNPIKPDNPALAAAQEFTNILIAKGVNVSGAASVGVASSDIPVIAEISSRALPDVLAEMLTNSDNNTAELVLKEIGFSSVQQGTRLAGAQAMITKFTEMGIPTEGLTINDGSGLDRGNRVMCSTIQSLLLRDGGFGSLGTGLAVAGRTGTLGDLFTEGTVTQRLRGKTGTLTGVKGLAGFVTYDAELASTFTLILNGSGVSNQSTYRPIWSALAEALATFSSSPSASEISP</sequence>
<accession>A0A6J6KR54</accession>
<evidence type="ECO:0000313" key="4">
    <source>
        <dbReference type="EMBL" id="CAB4651796.1"/>
    </source>
</evidence>
<proteinExistence type="inferred from homology"/>
<protein>
    <submittedName>
        <fullName evidence="4">Unannotated protein</fullName>
    </submittedName>
</protein>
<dbReference type="EMBL" id="CAEZWH010000077">
    <property type="protein sequence ID" value="CAB4651796.1"/>
    <property type="molecule type" value="Genomic_DNA"/>
</dbReference>
<organism evidence="4">
    <name type="scientific">freshwater metagenome</name>
    <dbReference type="NCBI Taxonomy" id="449393"/>
    <lineage>
        <taxon>unclassified sequences</taxon>
        <taxon>metagenomes</taxon>
        <taxon>ecological metagenomes</taxon>
    </lineage>
</organism>
<dbReference type="GO" id="GO:0004185">
    <property type="term" value="F:serine-type carboxypeptidase activity"/>
    <property type="evidence" value="ECO:0007669"/>
    <property type="project" value="InterPro"/>
</dbReference>
<evidence type="ECO:0000256" key="3">
    <source>
        <dbReference type="SAM" id="Phobius"/>
    </source>
</evidence>
<dbReference type="Gene3D" id="3.40.710.10">
    <property type="entry name" value="DD-peptidase/beta-lactamase superfamily"/>
    <property type="match status" value="1"/>
</dbReference>
<dbReference type="GO" id="GO:0006508">
    <property type="term" value="P:proteolysis"/>
    <property type="evidence" value="ECO:0007669"/>
    <property type="project" value="InterPro"/>
</dbReference>
<keyword evidence="3" id="KW-1133">Transmembrane helix</keyword>
<reference evidence="4" key="1">
    <citation type="submission" date="2020-05" db="EMBL/GenBank/DDBJ databases">
        <authorList>
            <person name="Chiriac C."/>
            <person name="Salcher M."/>
            <person name="Ghai R."/>
            <person name="Kavagutti S V."/>
        </authorList>
    </citation>
    <scope>NUCLEOTIDE SEQUENCE</scope>
</reference>
<dbReference type="InterPro" id="IPR012338">
    <property type="entry name" value="Beta-lactam/transpept-like"/>
</dbReference>
<dbReference type="InterPro" id="IPR000667">
    <property type="entry name" value="Peptidase_S13"/>
</dbReference>
<evidence type="ECO:0000256" key="2">
    <source>
        <dbReference type="ARBA" id="ARBA00022801"/>
    </source>
</evidence>
<feature type="transmembrane region" description="Helical" evidence="3">
    <location>
        <begin position="26"/>
        <end position="46"/>
    </location>
</feature>
<gene>
    <name evidence="4" type="ORF">UFOPK2195_00512</name>
</gene>
<name>A0A6J6KR54_9ZZZZ</name>
<keyword evidence="3" id="KW-0812">Transmembrane</keyword>
<dbReference type="Pfam" id="PF02113">
    <property type="entry name" value="Peptidase_S13"/>
    <property type="match status" value="2"/>
</dbReference>
<dbReference type="SUPFAM" id="SSF56601">
    <property type="entry name" value="beta-lactamase/transpeptidase-like"/>
    <property type="match status" value="1"/>
</dbReference>
<dbReference type="PANTHER" id="PTHR30023">
    <property type="entry name" value="D-ALANYL-D-ALANINE CARBOXYPEPTIDASE"/>
    <property type="match status" value="1"/>
</dbReference>
<dbReference type="PRINTS" id="PR00922">
    <property type="entry name" value="DADACBPTASE3"/>
</dbReference>
<dbReference type="GO" id="GO:0000270">
    <property type="term" value="P:peptidoglycan metabolic process"/>
    <property type="evidence" value="ECO:0007669"/>
    <property type="project" value="TreeGrafter"/>
</dbReference>
<comment type="similarity">
    <text evidence="1">Belongs to the peptidase S13 family.</text>
</comment>
<keyword evidence="3" id="KW-0472">Membrane</keyword>
<dbReference type="Gene3D" id="3.50.80.20">
    <property type="entry name" value="D-Ala-D-Ala carboxypeptidase C, peptidase S13"/>
    <property type="match status" value="1"/>
</dbReference>
<evidence type="ECO:0000256" key="1">
    <source>
        <dbReference type="ARBA" id="ARBA00006096"/>
    </source>
</evidence>